<keyword evidence="4 6" id="KW-0472">Membrane</keyword>
<evidence type="ECO:0000256" key="2">
    <source>
        <dbReference type="ARBA" id="ARBA00022692"/>
    </source>
</evidence>
<feature type="transmembrane region" description="Helical" evidence="6">
    <location>
        <begin position="191"/>
        <end position="208"/>
    </location>
</feature>
<dbReference type="AlphaFoldDB" id="A0A4U2YJX3"/>
<dbReference type="OrthoDB" id="3370990at2"/>
<keyword evidence="2 6" id="KW-0812">Transmembrane</keyword>
<sequence>MTAQTQTQTRTLERPTIRPTSLVRQSWAITRRNLIHIRRMPEMLLDVTLQPVMFVLLFAYVFGGAIAVQGAADGYREWLLGGIMGQTMAFASFIVAVGLTADIDKGIVDRMRSLPIHLAAVLVGRSLSSLVHSSLGIVVMSLTGLVVGWRIRGSFLDAVLAYGLLVLWAFAMIWIGILVGSTMRSVEAVNGVMFTVMFPLTFLSNAFAPTERMPEVLRVFAEWNPISSLVQGVRELWGNTAPAGPDAALPLQHPVLSTVIWCFGLTVVLAPLALGAFRRRTRD</sequence>
<dbReference type="InterPro" id="IPR000412">
    <property type="entry name" value="ABC_2_transport"/>
</dbReference>
<reference evidence="8 9" key="1">
    <citation type="submission" date="2019-04" db="EMBL/GenBank/DDBJ databases">
        <authorList>
            <person name="Dong K."/>
        </authorList>
    </citation>
    <scope>NUCLEOTIDE SEQUENCE [LARGE SCALE GENOMIC DNA]</scope>
    <source>
        <strain evidence="9">dk3543</strain>
    </source>
</reference>
<feature type="transmembrane region" description="Helical" evidence="6">
    <location>
        <begin position="47"/>
        <end position="72"/>
    </location>
</feature>
<keyword evidence="6" id="KW-0813">Transport</keyword>
<keyword evidence="9" id="KW-1185">Reference proteome</keyword>
<evidence type="ECO:0000256" key="6">
    <source>
        <dbReference type="RuleBase" id="RU361157"/>
    </source>
</evidence>
<accession>A0A4U2YJX3</accession>
<keyword evidence="5" id="KW-0046">Antibiotic resistance</keyword>
<protein>
    <recommendedName>
        <fullName evidence="6">Transport permease protein</fullName>
    </recommendedName>
</protein>
<dbReference type="EMBL" id="SZPY01000003">
    <property type="protein sequence ID" value="TKI61467.1"/>
    <property type="molecule type" value="Genomic_DNA"/>
</dbReference>
<dbReference type="GO" id="GO:0140359">
    <property type="term" value="F:ABC-type transporter activity"/>
    <property type="evidence" value="ECO:0007669"/>
    <property type="project" value="InterPro"/>
</dbReference>
<dbReference type="PANTHER" id="PTHR43229">
    <property type="entry name" value="NODULATION PROTEIN J"/>
    <property type="match status" value="1"/>
</dbReference>
<comment type="similarity">
    <text evidence="6">Belongs to the ABC-2 integral membrane protein family.</text>
</comment>
<gene>
    <name evidence="8" type="ORF">FC770_11790</name>
</gene>
<dbReference type="InterPro" id="IPR013525">
    <property type="entry name" value="ABC2_TM"/>
</dbReference>
<evidence type="ECO:0000256" key="3">
    <source>
        <dbReference type="ARBA" id="ARBA00022989"/>
    </source>
</evidence>
<dbReference type="InterPro" id="IPR051784">
    <property type="entry name" value="Nod_factor_ABC_transporter"/>
</dbReference>
<evidence type="ECO:0000256" key="1">
    <source>
        <dbReference type="ARBA" id="ARBA00004141"/>
    </source>
</evidence>
<dbReference type="InterPro" id="IPR047817">
    <property type="entry name" value="ABC2_TM_bact-type"/>
</dbReference>
<dbReference type="PIRSF" id="PIRSF006648">
    <property type="entry name" value="DrrB"/>
    <property type="match status" value="1"/>
</dbReference>
<organism evidence="8 9">
    <name type="scientific">Nocardioides jishulii</name>
    <dbReference type="NCBI Taxonomy" id="2575440"/>
    <lineage>
        <taxon>Bacteria</taxon>
        <taxon>Bacillati</taxon>
        <taxon>Actinomycetota</taxon>
        <taxon>Actinomycetes</taxon>
        <taxon>Propionibacteriales</taxon>
        <taxon>Nocardioidaceae</taxon>
        <taxon>Nocardioides</taxon>
    </lineage>
</organism>
<keyword evidence="6" id="KW-1003">Cell membrane</keyword>
<comment type="caution">
    <text evidence="8">The sequence shown here is derived from an EMBL/GenBank/DDBJ whole genome shotgun (WGS) entry which is preliminary data.</text>
</comment>
<comment type="subcellular location">
    <subcellularLocation>
        <location evidence="6">Cell membrane</location>
        <topology evidence="6">Multi-pass membrane protein</topology>
    </subcellularLocation>
    <subcellularLocation>
        <location evidence="1">Membrane</location>
        <topology evidence="1">Multi-pass membrane protein</topology>
    </subcellularLocation>
</comment>
<dbReference type="PANTHER" id="PTHR43229:SF2">
    <property type="entry name" value="NODULATION PROTEIN J"/>
    <property type="match status" value="1"/>
</dbReference>
<feature type="transmembrane region" description="Helical" evidence="6">
    <location>
        <begin position="78"/>
        <end position="101"/>
    </location>
</feature>
<evidence type="ECO:0000259" key="7">
    <source>
        <dbReference type="PROSITE" id="PS51012"/>
    </source>
</evidence>
<dbReference type="RefSeq" id="WP_137066379.1">
    <property type="nucleotide sequence ID" value="NZ_CP040748.1"/>
</dbReference>
<feature type="transmembrane region" description="Helical" evidence="6">
    <location>
        <begin position="255"/>
        <end position="277"/>
    </location>
</feature>
<feature type="transmembrane region" description="Helical" evidence="6">
    <location>
        <begin position="159"/>
        <end position="179"/>
    </location>
</feature>
<feature type="domain" description="ABC transmembrane type-2" evidence="7">
    <location>
        <begin position="42"/>
        <end position="280"/>
    </location>
</feature>
<keyword evidence="3 6" id="KW-1133">Transmembrane helix</keyword>
<evidence type="ECO:0000313" key="8">
    <source>
        <dbReference type="EMBL" id="TKI61467.1"/>
    </source>
</evidence>
<name>A0A4U2YJX3_9ACTN</name>
<proteinExistence type="inferred from homology"/>
<feature type="transmembrane region" description="Helical" evidence="6">
    <location>
        <begin position="122"/>
        <end position="147"/>
    </location>
</feature>
<evidence type="ECO:0000256" key="5">
    <source>
        <dbReference type="ARBA" id="ARBA00023251"/>
    </source>
</evidence>
<dbReference type="GO" id="GO:0046677">
    <property type="term" value="P:response to antibiotic"/>
    <property type="evidence" value="ECO:0007669"/>
    <property type="project" value="UniProtKB-KW"/>
</dbReference>
<dbReference type="PROSITE" id="PS51012">
    <property type="entry name" value="ABC_TM2"/>
    <property type="match status" value="1"/>
</dbReference>
<evidence type="ECO:0000313" key="9">
    <source>
        <dbReference type="Proteomes" id="UP000307808"/>
    </source>
</evidence>
<dbReference type="Proteomes" id="UP000307808">
    <property type="component" value="Unassembled WGS sequence"/>
</dbReference>
<dbReference type="Pfam" id="PF01061">
    <property type="entry name" value="ABC2_membrane"/>
    <property type="match status" value="1"/>
</dbReference>
<evidence type="ECO:0000256" key="4">
    <source>
        <dbReference type="ARBA" id="ARBA00023136"/>
    </source>
</evidence>
<dbReference type="GO" id="GO:0043190">
    <property type="term" value="C:ATP-binding cassette (ABC) transporter complex"/>
    <property type="evidence" value="ECO:0007669"/>
    <property type="project" value="InterPro"/>
</dbReference>